<keyword evidence="1" id="KW-0862">Zinc</keyword>
<dbReference type="EMBL" id="CYGV01001946">
    <property type="protein sequence ID" value="CUA78028.1"/>
    <property type="molecule type" value="Genomic_DNA"/>
</dbReference>
<keyword evidence="1" id="KW-0863">Zinc-finger</keyword>
<feature type="region of interest" description="Disordered" evidence="2">
    <location>
        <begin position="136"/>
        <end position="159"/>
    </location>
</feature>
<feature type="domain" description="C2H2-type" evidence="3">
    <location>
        <begin position="6"/>
        <end position="30"/>
    </location>
</feature>
<organism evidence="4 5">
    <name type="scientific">Rhizoctonia solani</name>
    <dbReference type="NCBI Taxonomy" id="456999"/>
    <lineage>
        <taxon>Eukaryota</taxon>
        <taxon>Fungi</taxon>
        <taxon>Dikarya</taxon>
        <taxon>Basidiomycota</taxon>
        <taxon>Agaricomycotina</taxon>
        <taxon>Agaricomycetes</taxon>
        <taxon>Cantharellales</taxon>
        <taxon>Ceratobasidiaceae</taxon>
        <taxon>Rhizoctonia</taxon>
    </lineage>
</organism>
<evidence type="ECO:0000259" key="3">
    <source>
        <dbReference type="PROSITE" id="PS50157"/>
    </source>
</evidence>
<feature type="compositionally biased region" description="Basic and acidic residues" evidence="2">
    <location>
        <begin position="136"/>
        <end position="145"/>
    </location>
</feature>
<proteinExistence type="predicted"/>
<dbReference type="GO" id="GO:0008270">
    <property type="term" value="F:zinc ion binding"/>
    <property type="evidence" value="ECO:0007669"/>
    <property type="project" value="UniProtKB-KW"/>
</dbReference>
<protein>
    <recommendedName>
        <fullName evidence="3">C2H2-type domain-containing protein</fullName>
    </recommendedName>
</protein>
<gene>
    <name evidence="4" type="ORF">RSOLAG22IIIB_12991</name>
</gene>
<dbReference type="Proteomes" id="UP000044841">
    <property type="component" value="Unassembled WGS sequence"/>
</dbReference>
<dbReference type="AlphaFoldDB" id="A0A0K6GHF1"/>
<feature type="region of interest" description="Disordered" evidence="2">
    <location>
        <begin position="191"/>
        <end position="226"/>
    </location>
</feature>
<feature type="compositionally biased region" description="Polar residues" evidence="2">
    <location>
        <begin position="76"/>
        <end position="93"/>
    </location>
</feature>
<feature type="compositionally biased region" description="Acidic residues" evidence="2">
    <location>
        <begin position="192"/>
        <end position="207"/>
    </location>
</feature>
<feature type="compositionally biased region" description="Low complexity" evidence="2">
    <location>
        <begin position="146"/>
        <end position="159"/>
    </location>
</feature>
<evidence type="ECO:0000256" key="2">
    <source>
        <dbReference type="SAM" id="MobiDB-lite"/>
    </source>
</evidence>
<dbReference type="InterPro" id="IPR013087">
    <property type="entry name" value="Znf_C2H2_type"/>
</dbReference>
<dbReference type="InterPro" id="IPR041078">
    <property type="entry name" value="Plavaka"/>
</dbReference>
<dbReference type="Pfam" id="PF18759">
    <property type="entry name" value="Plavaka"/>
    <property type="match status" value="1"/>
</dbReference>
<dbReference type="PROSITE" id="PS00028">
    <property type="entry name" value="ZINC_FINGER_C2H2_1"/>
    <property type="match status" value="1"/>
</dbReference>
<sequence length="913" mass="102701">MSQQPNQCPYCQKSFQKPADLSSHQVLARHWNAPSPDPASDTSMADAASITSMPDFPDTHSHSEDAHIPPDGTDSPAVSSETHASPSNLSDQDLPNPLVHAFKGSSTDLASYGIATTEEELRASIKKILEDMVSRNKATNPERPHSSSSTSSNINTDNNLSIKSDRYVNMRRLPDNVDTILSEFLSHLFGGEDSDNTSSEQDEENDLANDTFRDTRSESDAESTDDCFYTAVNSSINDLTEHVPIESEAGESVDTPAAENFRDAPWGNPLRWSQPALERIHQERIAAGRAPDWPFADYLEFEFVKWMVVNDISQTARDKLIKLPIIERCQLSFSSNYALNKLLDKLPAAGPRWRRIQRTITGTIKDAKGTKFLTEEIEIWVRDIIDVIRELIGNTSYGQKLVFVPQRVEINGDPSNRKIDEMWTADCLRQKALPPGATVVPIILSSDATQLTNFSGGKSAWPVYISIGNIPKAIRAKISTYSTLLLAYLPVPKFDCFPAKERGDQKARLFHESMEEILRPLVQAGKAGVEMNCGDGYVRHCYPILAAYIADNPEQTMIAGCRRNLCHRCTVQRDKRGDLPEDPPPPRIPDHTAVALEAHDYRHTSALFVNQGLKPFGKPFWADLPHTNIFSCLTPDILHQLHKGVFKDHLMEWCLKLIKHTSGSSDDKVFIPVMAGLVPEDVLPAILAVIDFIYFARLPVHTPETLALLDDALHRFHGNKNVFIKYDVRTDFDINKIHAMSHYVEAILELGAADAYNTETPERLHIEFAKRAYKATNRKDFFHQMTTYLERRERVTKFDAYLCTIHPEYAAKDSELEKDLNDEPSALGWRVAKKSPLPLVPVSLLPEAYRINWFGYCFTEFFQLHYGQNIEIGNNDYLEVFPKATQVIDDVFTSAFVDLVHASPTSKFDTVLI</sequence>
<name>A0A0K6GHF1_9AGAM</name>
<evidence type="ECO:0000313" key="4">
    <source>
        <dbReference type="EMBL" id="CUA78028.1"/>
    </source>
</evidence>
<dbReference type="PROSITE" id="PS50157">
    <property type="entry name" value="ZINC_FINGER_C2H2_2"/>
    <property type="match status" value="1"/>
</dbReference>
<evidence type="ECO:0000313" key="5">
    <source>
        <dbReference type="Proteomes" id="UP000044841"/>
    </source>
</evidence>
<feature type="compositionally biased region" description="Basic and acidic residues" evidence="2">
    <location>
        <begin position="57"/>
        <end position="68"/>
    </location>
</feature>
<evidence type="ECO:0000256" key="1">
    <source>
        <dbReference type="PROSITE-ProRule" id="PRU00042"/>
    </source>
</evidence>
<reference evidence="4 5" key="1">
    <citation type="submission" date="2015-07" db="EMBL/GenBank/DDBJ databases">
        <authorList>
            <person name="Noorani M."/>
        </authorList>
    </citation>
    <scope>NUCLEOTIDE SEQUENCE [LARGE SCALE GENOMIC DNA]</scope>
    <source>
        <strain evidence="4">BBA 69670</strain>
    </source>
</reference>
<accession>A0A0K6GHF1</accession>
<keyword evidence="5" id="KW-1185">Reference proteome</keyword>
<keyword evidence="1" id="KW-0479">Metal-binding</keyword>
<feature type="region of interest" description="Disordered" evidence="2">
    <location>
        <begin position="19"/>
        <end position="101"/>
    </location>
</feature>